<evidence type="ECO:0000259" key="2">
    <source>
        <dbReference type="SMART" id="SM01126"/>
    </source>
</evidence>
<proteinExistence type="predicted"/>
<dbReference type="EMBL" id="JARGEQ010000022">
    <property type="protein sequence ID" value="MDF1585440.1"/>
    <property type="molecule type" value="Genomic_DNA"/>
</dbReference>
<dbReference type="SMART" id="SM01126">
    <property type="entry name" value="DDE_Tnp_IS1595"/>
    <property type="match status" value="1"/>
</dbReference>
<keyword evidence="4" id="KW-1185">Reference proteome</keyword>
<dbReference type="RefSeq" id="WP_327787858.1">
    <property type="nucleotide sequence ID" value="NZ_JARGEQ010000022.1"/>
</dbReference>
<feature type="domain" description="ISXO2-like transposase" evidence="2">
    <location>
        <begin position="1"/>
        <end position="132"/>
    </location>
</feature>
<feature type="non-terminal residue" evidence="3">
    <location>
        <position position="138"/>
    </location>
</feature>
<dbReference type="InterPro" id="IPR024445">
    <property type="entry name" value="Tnp_ISXO2-like"/>
</dbReference>
<sequence>MSRKPRRRGGSAGRRRPSREQVPVLIAVDRSGAPLGAVLPAATAKAIGHALALVLSEDARLVTDAARPYPPCAAALGVTHEVLNRSAGQRVRGDLHIQTAGSRHERLKSFLRRYRGIATSCLASYLEWFHLAGLHPDP</sequence>
<feature type="region of interest" description="Disordered" evidence="1">
    <location>
        <begin position="1"/>
        <end position="21"/>
    </location>
</feature>
<name>A0AAP3V0B1_9PROT</name>
<feature type="compositionally biased region" description="Basic residues" evidence="1">
    <location>
        <begin position="1"/>
        <end position="17"/>
    </location>
</feature>
<dbReference type="AlphaFoldDB" id="A0AAP3V0B1"/>
<evidence type="ECO:0000313" key="3">
    <source>
        <dbReference type="EMBL" id="MDF1585440.1"/>
    </source>
</evidence>
<evidence type="ECO:0000256" key="1">
    <source>
        <dbReference type="SAM" id="MobiDB-lite"/>
    </source>
</evidence>
<dbReference type="Proteomes" id="UP001301140">
    <property type="component" value="Unassembled WGS sequence"/>
</dbReference>
<comment type="caution">
    <text evidence="3">The sequence shown here is derived from an EMBL/GenBank/DDBJ whole genome shotgun (WGS) entry which is preliminary data.</text>
</comment>
<gene>
    <name evidence="3" type="ORF">PZ740_03460</name>
</gene>
<organism evidence="3 4">
    <name type="scientific">Marinimicrococcus flavescens</name>
    <dbReference type="NCBI Taxonomy" id="3031815"/>
    <lineage>
        <taxon>Bacteria</taxon>
        <taxon>Pseudomonadati</taxon>
        <taxon>Pseudomonadota</taxon>
        <taxon>Alphaproteobacteria</taxon>
        <taxon>Geminicoccales</taxon>
        <taxon>Geminicoccaceae</taxon>
        <taxon>Marinimicrococcus</taxon>
    </lineage>
</organism>
<accession>A0AAP3V0B1</accession>
<evidence type="ECO:0000313" key="4">
    <source>
        <dbReference type="Proteomes" id="UP001301140"/>
    </source>
</evidence>
<dbReference type="Pfam" id="PF12762">
    <property type="entry name" value="DDE_Tnp_IS1595"/>
    <property type="match status" value="1"/>
</dbReference>
<dbReference type="NCBIfam" id="NF033547">
    <property type="entry name" value="transpos_IS1595"/>
    <property type="match status" value="1"/>
</dbReference>
<reference evidence="3 4" key="1">
    <citation type="submission" date="2023-03" db="EMBL/GenBank/DDBJ databases">
        <title>YIM 152171 draft genome.</title>
        <authorList>
            <person name="Yang Z."/>
        </authorList>
    </citation>
    <scope>NUCLEOTIDE SEQUENCE [LARGE SCALE GENOMIC DNA]</scope>
    <source>
        <strain evidence="3 4">YIM 152171</strain>
    </source>
</reference>
<protein>
    <submittedName>
        <fullName evidence="3">IS1595 family transposase</fullName>
    </submittedName>
</protein>